<keyword evidence="1" id="KW-0812">Transmembrane</keyword>
<organism evidence="2 3">
    <name type="scientific">Latilactobacillus curvatus</name>
    <name type="common">Lactobacillus curvatus</name>
    <dbReference type="NCBI Taxonomy" id="28038"/>
    <lineage>
        <taxon>Bacteria</taxon>
        <taxon>Bacillati</taxon>
        <taxon>Bacillota</taxon>
        <taxon>Bacilli</taxon>
        <taxon>Lactobacillales</taxon>
        <taxon>Lactobacillaceae</taxon>
        <taxon>Latilactobacillus</taxon>
    </lineage>
</organism>
<dbReference type="Pfam" id="PF07456">
    <property type="entry name" value="Hpre_diP_synt_I"/>
    <property type="match status" value="1"/>
</dbReference>
<sequence length="177" mass="19072">MTNDQTRQYIYIALLCAQGIIIGLVERAIPFPFAVAPGAKLGLANLITIISLFTLPVSDCFLLMVMRTVLSALLGGTLSTFMYSIAGATLSFFGMVLLKQFSRRFMSMIGISAAGGLLFNVGQLCVASFIAQSWQVLLYLPVLAFLGILAGIAVGVAANFLFEHVKTLTFLKAQHEI</sequence>
<keyword evidence="1" id="KW-1133">Transmembrane helix</keyword>
<dbReference type="Proteomes" id="UP000257607">
    <property type="component" value="Chromosome"/>
</dbReference>
<protein>
    <submittedName>
        <fullName evidence="2">Heptaprenyl diphosphate synthase</fullName>
    </submittedName>
</protein>
<feature type="transmembrane region" description="Helical" evidence="1">
    <location>
        <begin position="136"/>
        <end position="162"/>
    </location>
</feature>
<dbReference type="AlphaFoldDB" id="A0A385ABV4"/>
<dbReference type="EMBL" id="CP031003">
    <property type="protein sequence ID" value="AXN35140.1"/>
    <property type="molecule type" value="Genomic_DNA"/>
</dbReference>
<evidence type="ECO:0000313" key="2">
    <source>
        <dbReference type="EMBL" id="AXN35140.1"/>
    </source>
</evidence>
<accession>A0A385ABV4</accession>
<feature type="transmembrane region" description="Helical" evidence="1">
    <location>
        <begin position="105"/>
        <end position="130"/>
    </location>
</feature>
<name>A0A385ABV4_LATCU</name>
<dbReference type="RefSeq" id="WP_004270860.1">
    <property type="nucleotide sequence ID" value="NZ_CP015493.1"/>
</dbReference>
<evidence type="ECO:0000313" key="3">
    <source>
        <dbReference type="Proteomes" id="UP000257607"/>
    </source>
</evidence>
<dbReference type="Gene3D" id="1.10.1760.20">
    <property type="match status" value="1"/>
</dbReference>
<feature type="transmembrane region" description="Helical" evidence="1">
    <location>
        <begin position="46"/>
        <end position="66"/>
    </location>
</feature>
<proteinExistence type="predicted"/>
<gene>
    <name evidence="2" type="ORF">DT351_01640</name>
</gene>
<dbReference type="InterPro" id="IPR010898">
    <property type="entry name" value="Hpre_diP_synth_I"/>
</dbReference>
<keyword evidence="1" id="KW-0472">Membrane</keyword>
<feature type="transmembrane region" description="Helical" evidence="1">
    <location>
        <begin position="6"/>
        <end position="25"/>
    </location>
</feature>
<reference evidence="2 3" key="1">
    <citation type="submission" date="2018-07" db="EMBL/GenBank/DDBJ databases">
        <title>Lactobacillus curvatus genome sequence.</title>
        <authorList>
            <person name="Prechtl R."/>
        </authorList>
    </citation>
    <scope>NUCLEOTIDE SEQUENCE [LARGE SCALE GENOMIC DNA]</scope>
    <source>
        <strain evidence="2 3">TMW 1.1928</strain>
    </source>
</reference>
<feature type="transmembrane region" description="Helical" evidence="1">
    <location>
        <begin position="72"/>
        <end position="98"/>
    </location>
</feature>
<dbReference type="PIRSF" id="PIRSF027391">
    <property type="entry name" value="Hpre_diP_synt_I"/>
    <property type="match status" value="1"/>
</dbReference>
<evidence type="ECO:0000256" key="1">
    <source>
        <dbReference type="SAM" id="Phobius"/>
    </source>
</evidence>
<dbReference type="InterPro" id="IPR014535">
    <property type="entry name" value="Hpre_diP_synt_I"/>
</dbReference>